<evidence type="ECO:0000313" key="3">
    <source>
        <dbReference type="Proteomes" id="UP000702544"/>
    </source>
</evidence>
<dbReference type="EMBL" id="JAACAK010000014">
    <property type="protein sequence ID" value="NIR73817.1"/>
    <property type="molecule type" value="Genomic_DNA"/>
</dbReference>
<feature type="transmembrane region" description="Helical" evidence="1">
    <location>
        <begin position="232"/>
        <end position="251"/>
    </location>
</feature>
<organism evidence="2 3">
    <name type="scientific">Candidatus Kutchimonas denitrificans</name>
    <dbReference type="NCBI Taxonomy" id="3056748"/>
    <lineage>
        <taxon>Bacteria</taxon>
        <taxon>Pseudomonadati</taxon>
        <taxon>Gemmatimonadota</taxon>
        <taxon>Gemmatimonadia</taxon>
        <taxon>Candidatus Palauibacterales</taxon>
        <taxon>Candidatus Palauibacteraceae</taxon>
        <taxon>Candidatus Kutchimonas</taxon>
    </lineage>
</organism>
<feature type="transmembrane region" description="Helical" evidence="1">
    <location>
        <begin position="197"/>
        <end position="220"/>
    </location>
</feature>
<sequence>MFDAFIATLPQEWQGIAILVTWLIAWIPEAQSTFIGFIWSLGSGTGTLLSRILLLLPALLVVVAIWSTMLAAYTVPFRSGRREFLTALVMLWWEVGRSIWLYWVGFVRFFWMLIGWAWGLLKLTLSLFTKSIRYVFLTPFAFMDWLGRKYFKPGVPWFAFLLTILWCALESLIFTFALLPLVSEVFFDLSGVEARHVIAPILFFFLFAVITGSYAMVQALAEAMENKNYKQLIQLTIVEFAVMFFEVIFLYRELIDALTPWIASQTGVRLGFFSTLAFASIGWIGIRAMTWFFFARYGTPALIAVVARQTIGVEATPQERPQAPEPDWWRGPINALKAEHEWFRSSARELLELLSLPVLQLLACAVNCATTVIAARSAFKLPFTKLEEVMVQDALSKVLRVRREAYATGQTE</sequence>
<accession>A0AAE5C9U5</accession>
<comment type="caution">
    <text evidence="2">The sequence shown here is derived from an EMBL/GenBank/DDBJ whole genome shotgun (WGS) entry which is preliminary data.</text>
</comment>
<reference evidence="2 3" key="1">
    <citation type="submission" date="2020-01" db="EMBL/GenBank/DDBJ databases">
        <title>Genomes assembled from Gulf of Kutch pelagic sediment metagenomes.</title>
        <authorList>
            <person name="Chandrashekar M."/>
            <person name="Mahajan M.S."/>
            <person name="Dave K.J."/>
            <person name="Vatsa P."/>
            <person name="Nathani N.M."/>
        </authorList>
    </citation>
    <scope>NUCLEOTIDE SEQUENCE [LARGE SCALE GENOMIC DNA]</scope>
    <source>
        <strain evidence="2">KS3-K002</strain>
    </source>
</reference>
<feature type="transmembrane region" description="Helical" evidence="1">
    <location>
        <begin position="271"/>
        <end position="294"/>
    </location>
</feature>
<protein>
    <submittedName>
        <fullName evidence="2">Uncharacterized protein</fullName>
    </submittedName>
</protein>
<keyword evidence="1" id="KW-0812">Transmembrane</keyword>
<keyword evidence="1" id="KW-0472">Membrane</keyword>
<feature type="transmembrane region" description="Helical" evidence="1">
    <location>
        <begin position="157"/>
        <end position="177"/>
    </location>
</feature>
<gene>
    <name evidence="2" type="ORF">GWO12_01685</name>
</gene>
<dbReference type="AlphaFoldDB" id="A0AAE5C9U5"/>
<evidence type="ECO:0000313" key="2">
    <source>
        <dbReference type="EMBL" id="NIR73817.1"/>
    </source>
</evidence>
<dbReference type="Proteomes" id="UP000702544">
    <property type="component" value="Unassembled WGS sequence"/>
</dbReference>
<evidence type="ECO:0000256" key="1">
    <source>
        <dbReference type="SAM" id="Phobius"/>
    </source>
</evidence>
<feature type="transmembrane region" description="Helical" evidence="1">
    <location>
        <begin position="16"/>
        <end position="40"/>
    </location>
</feature>
<feature type="transmembrane region" description="Helical" evidence="1">
    <location>
        <begin position="109"/>
        <end position="128"/>
    </location>
</feature>
<proteinExistence type="predicted"/>
<feature type="transmembrane region" description="Helical" evidence="1">
    <location>
        <begin position="52"/>
        <end position="72"/>
    </location>
</feature>
<name>A0AAE5C9U5_9BACT</name>
<keyword evidence="1" id="KW-1133">Transmembrane helix</keyword>